<dbReference type="PANTHER" id="PTHR11525:SF0">
    <property type="entry name" value="FARNESYL PYROPHOSPHATE SYNTHASE"/>
    <property type="match status" value="1"/>
</dbReference>
<evidence type="ECO:0000256" key="1">
    <source>
        <dbReference type="ARBA" id="ARBA00001946"/>
    </source>
</evidence>
<dbReference type="SUPFAM" id="SSF48576">
    <property type="entry name" value="Terpenoid synthases"/>
    <property type="match status" value="1"/>
</dbReference>
<dbReference type="InterPro" id="IPR000092">
    <property type="entry name" value="Polyprenyl_synt"/>
</dbReference>
<dbReference type="InterPro" id="IPR039702">
    <property type="entry name" value="FPS1-like"/>
</dbReference>
<evidence type="ECO:0000256" key="4">
    <source>
        <dbReference type="ARBA" id="ARBA00022842"/>
    </source>
</evidence>
<evidence type="ECO:0000256" key="5">
    <source>
        <dbReference type="ARBA" id="ARBA00033740"/>
    </source>
</evidence>
<dbReference type="PANTHER" id="PTHR11525">
    <property type="entry name" value="FARNESYL-PYROPHOSPHATE SYNTHETASE"/>
    <property type="match status" value="1"/>
</dbReference>
<dbReference type="AlphaFoldDB" id="A0A553PQ77"/>
<dbReference type="GO" id="GO:0042811">
    <property type="term" value="P:pheromone biosynthetic process"/>
    <property type="evidence" value="ECO:0007669"/>
    <property type="project" value="UniProtKB-ARBA"/>
</dbReference>
<keyword evidence="2" id="KW-0808">Transferase</keyword>
<comment type="pathway">
    <text evidence="5">Pheromone biosynthesis.</text>
</comment>
<proteinExistence type="predicted"/>
<evidence type="ECO:0000313" key="7">
    <source>
        <dbReference type="Proteomes" id="UP000318571"/>
    </source>
</evidence>
<protein>
    <submittedName>
        <fullName evidence="6">Uncharacterized protein</fullName>
    </submittedName>
</protein>
<organism evidence="6 7">
    <name type="scientific">Tigriopus californicus</name>
    <name type="common">Marine copepod</name>
    <dbReference type="NCBI Taxonomy" id="6832"/>
    <lineage>
        <taxon>Eukaryota</taxon>
        <taxon>Metazoa</taxon>
        <taxon>Ecdysozoa</taxon>
        <taxon>Arthropoda</taxon>
        <taxon>Crustacea</taxon>
        <taxon>Multicrustacea</taxon>
        <taxon>Hexanauplia</taxon>
        <taxon>Copepoda</taxon>
        <taxon>Harpacticoida</taxon>
        <taxon>Harpacticidae</taxon>
        <taxon>Tigriopus</taxon>
    </lineage>
</organism>
<reference evidence="6 7" key="1">
    <citation type="journal article" date="2018" name="Nat. Ecol. Evol.">
        <title>Genomic signatures of mitonuclear coevolution across populations of Tigriopus californicus.</title>
        <authorList>
            <person name="Barreto F.S."/>
            <person name="Watson E.T."/>
            <person name="Lima T.G."/>
            <person name="Willett C.S."/>
            <person name="Edmands S."/>
            <person name="Li W."/>
            <person name="Burton R.S."/>
        </authorList>
    </citation>
    <scope>NUCLEOTIDE SEQUENCE [LARGE SCALE GENOMIC DNA]</scope>
    <source>
        <strain evidence="6 7">San Diego</strain>
    </source>
</reference>
<dbReference type="GO" id="GO:0005737">
    <property type="term" value="C:cytoplasm"/>
    <property type="evidence" value="ECO:0007669"/>
    <property type="project" value="TreeGrafter"/>
</dbReference>
<sequence length="633" mass="71939">MEKAVLRRWRALSDLGRKWVVIQRQPLSNQAGENPKSFQINYQNLGNANLESRQDNPYIREIIPETVRGNVKNLHGAERGFLSVYPDVVHVVTHNLSPTVLGRRFGLLVPITYKQLNPNASRESMTQAHILGWGVEMIRGSNTLIKSLIDPPGPKDTPTWSEKHGLGNMAFNDALFLQNGIHVLLKHFFKDDPRYHHFLDAFLIALRATTKGRLISFDDHPSQKPGLAGYSINAYKALVRNNVSAISYCLPISLAFHKFGIHDPQVHKQIRMIFNEVGYFAQINRDYANCYLDPSGADIKNKKLTWLVVMAKQLARDARHRQILEKCYGSDNPEDVEQVLAIYRDLKMKKMVRGFLEQEKQDILQMIQQISKVDKAGLSPEFIFKLIDSMNTLAMFLHSTSTSYFLLQMVAILGATLNSISAQPFSEHDQQGIHHLIELLNQRLESQPPVLPIESHFEGPGTSGAADSWWWSTLGGKPEGVKKAGTGGASTLRIMKKSQALPPMNYPTSSLSSYPNYESIRIMKKNNNNHYNPRVSRDGKTISRPYYDSLRVMKREPTLISSLDVPESLRIMKKDNGPYGNLHDSLRIMKKNVETMENMYDESPARLSNFRGQTFFNRPEVRSGSWNTDLRIL</sequence>
<dbReference type="GO" id="GO:0004161">
    <property type="term" value="F:dimethylallyltranstransferase activity"/>
    <property type="evidence" value="ECO:0007669"/>
    <property type="project" value="TreeGrafter"/>
</dbReference>
<comment type="caution">
    <text evidence="6">The sequence shown here is derived from an EMBL/GenBank/DDBJ whole genome shotgun (WGS) entry which is preliminary data.</text>
</comment>
<name>A0A553PQ77_TIGCA</name>
<comment type="cofactor">
    <cofactor evidence="1">
        <name>Mg(2+)</name>
        <dbReference type="ChEBI" id="CHEBI:18420"/>
    </cofactor>
</comment>
<dbReference type="GO" id="GO:0046872">
    <property type="term" value="F:metal ion binding"/>
    <property type="evidence" value="ECO:0007669"/>
    <property type="project" value="UniProtKB-KW"/>
</dbReference>
<evidence type="ECO:0000256" key="3">
    <source>
        <dbReference type="ARBA" id="ARBA00022723"/>
    </source>
</evidence>
<dbReference type="InterPro" id="IPR008949">
    <property type="entry name" value="Isoprenoid_synthase_dom_sf"/>
</dbReference>
<accession>A0A553PQ77</accession>
<dbReference type="Pfam" id="PF00348">
    <property type="entry name" value="polyprenyl_synt"/>
    <property type="match status" value="1"/>
</dbReference>
<keyword evidence="3" id="KW-0479">Metal-binding</keyword>
<dbReference type="GO" id="GO:0004337">
    <property type="term" value="F:(2E,6E)-farnesyl diphosphate synthase activity"/>
    <property type="evidence" value="ECO:0007669"/>
    <property type="project" value="TreeGrafter"/>
</dbReference>
<dbReference type="STRING" id="6832.A0A553PQ77"/>
<gene>
    <name evidence="6" type="ORF">TCAL_05808</name>
</gene>
<evidence type="ECO:0000313" key="6">
    <source>
        <dbReference type="EMBL" id="TRY79834.1"/>
    </source>
</evidence>
<keyword evidence="4" id="KW-0460">Magnesium</keyword>
<dbReference type="Proteomes" id="UP000318571">
    <property type="component" value="Chromosome 6"/>
</dbReference>
<dbReference type="Gene3D" id="1.10.600.10">
    <property type="entry name" value="Farnesyl Diphosphate Synthase"/>
    <property type="match status" value="1"/>
</dbReference>
<dbReference type="GO" id="GO:0045337">
    <property type="term" value="P:farnesyl diphosphate biosynthetic process"/>
    <property type="evidence" value="ECO:0007669"/>
    <property type="project" value="TreeGrafter"/>
</dbReference>
<keyword evidence="7" id="KW-1185">Reference proteome</keyword>
<dbReference type="EMBL" id="VCGU01000002">
    <property type="protein sequence ID" value="TRY79834.1"/>
    <property type="molecule type" value="Genomic_DNA"/>
</dbReference>
<evidence type="ECO:0000256" key="2">
    <source>
        <dbReference type="ARBA" id="ARBA00022679"/>
    </source>
</evidence>